<dbReference type="PANTHER" id="PTHR30349">
    <property type="entry name" value="PHAGE INTEGRASE-RELATED"/>
    <property type="match status" value="1"/>
</dbReference>
<evidence type="ECO:0000256" key="1">
    <source>
        <dbReference type="ARBA" id="ARBA00008857"/>
    </source>
</evidence>
<reference evidence="6" key="1">
    <citation type="submission" date="2016-11" db="EMBL/GenBank/DDBJ databases">
        <authorList>
            <person name="Jaros S."/>
            <person name="Januszkiewicz K."/>
            <person name="Wedrychowicz H."/>
        </authorList>
    </citation>
    <scope>NUCLEOTIDE SEQUENCE [LARGE SCALE GENOMIC DNA]</scope>
    <source>
        <strain evidence="6">CGMCC 4.3555</strain>
    </source>
</reference>
<evidence type="ECO:0000259" key="4">
    <source>
        <dbReference type="PROSITE" id="PS51898"/>
    </source>
</evidence>
<sequence>MASKTLARGMGTFFKDCEHPESRWSKCPHPYKIRYRNAAGKQTEESGFANQTLAIERLTEIYNLKKSTPGAKLKRIETYGSMRFQDYAEAWISRRRNIIDGTVDDILKVLKHQVYPIVGARRMDAFDSFTVEGFISTMERNDVPAPSQHKAFIRLRSVLLDAHTSGIIPENPFTNVDPPSYAPKKAVIPTFGQLSDIRTSVNDRFCLTADLMSGCGMRNGEALAVNINNIVADDVYRITEQVHYSNTRIAPLKHRKEGEFREAPLPTKTRDSIFRYADKYGVNKDGYLLRAHNNPDSLMPARSLERLWEQCKKKVTVPDGMVLYGLRHYFASNCLTNGIPITDVAEWMGHKSIEITFQTYRHLMPGSIGRAVKILDMGLVN</sequence>
<dbReference type="Pfam" id="PF00589">
    <property type="entry name" value="Phage_integrase"/>
    <property type="match status" value="1"/>
</dbReference>
<accession>A0A9X8N0D8</accession>
<dbReference type="EMBL" id="FRBK01000011">
    <property type="protein sequence ID" value="SHM51584.1"/>
    <property type="molecule type" value="Genomic_DNA"/>
</dbReference>
<keyword evidence="3" id="KW-0233">DNA recombination</keyword>
<dbReference type="GO" id="GO:0015074">
    <property type="term" value="P:DNA integration"/>
    <property type="evidence" value="ECO:0007669"/>
    <property type="project" value="InterPro"/>
</dbReference>
<dbReference type="InterPro" id="IPR010998">
    <property type="entry name" value="Integrase_recombinase_N"/>
</dbReference>
<comment type="similarity">
    <text evidence="1">Belongs to the 'phage' integrase family.</text>
</comment>
<dbReference type="RefSeq" id="WP_286160343.1">
    <property type="nucleotide sequence ID" value="NZ_FRBK01000011.1"/>
</dbReference>
<dbReference type="InterPro" id="IPR002104">
    <property type="entry name" value="Integrase_catalytic"/>
</dbReference>
<gene>
    <name evidence="5" type="ORF">SAMN05216268_111269</name>
</gene>
<dbReference type="AlphaFoldDB" id="A0A9X8N0D8"/>
<dbReference type="Gene3D" id="1.10.150.130">
    <property type="match status" value="1"/>
</dbReference>
<dbReference type="PROSITE" id="PS51898">
    <property type="entry name" value="TYR_RECOMBINASE"/>
    <property type="match status" value="1"/>
</dbReference>
<dbReference type="SUPFAM" id="SSF56349">
    <property type="entry name" value="DNA breaking-rejoining enzymes"/>
    <property type="match status" value="1"/>
</dbReference>
<proteinExistence type="inferred from homology"/>
<evidence type="ECO:0000313" key="5">
    <source>
        <dbReference type="EMBL" id="SHM51584.1"/>
    </source>
</evidence>
<evidence type="ECO:0000256" key="2">
    <source>
        <dbReference type="ARBA" id="ARBA00023125"/>
    </source>
</evidence>
<dbReference type="Proteomes" id="UP000184388">
    <property type="component" value="Unassembled WGS sequence"/>
</dbReference>
<dbReference type="InterPro" id="IPR013762">
    <property type="entry name" value="Integrase-like_cat_sf"/>
</dbReference>
<comment type="caution">
    <text evidence="5">The sequence shown here is derived from an EMBL/GenBank/DDBJ whole genome shotgun (WGS) entry which is preliminary data.</text>
</comment>
<dbReference type="GO" id="GO:0006310">
    <property type="term" value="P:DNA recombination"/>
    <property type="evidence" value="ECO:0007669"/>
    <property type="project" value="UniProtKB-KW"/>
</dbReference>
<dbReference type="GO" id="GO:0003677">
    <property type="term" value="F:DNA binding"/>
    <property type="evidence" value="ECO:0007669"/>
    <property type="project" value="UniProtKB-KW"/>
</dbReference>
<protein>
    <submittedName>
        <fullName evidence="5">Site-specific recombinase XerD</fullName>
    </submittedName>
</protein>
<dbReference type="InterPro" id="IPR050090">
    <property type="entry name" value="Tyrosine_recombinase_XerCD"/>
</dbReference>
<dbReference type="Gene3D" id="1.10.443.10">
    <property type="entry name" value="Intergrase catalytic core"/>
    <property type="match status" value="1"/>
</dbReference>
<dbReference type="InterPro" id="IPR011010">
    <property type="entry name" value="DNA_brk_join_enz"/>
</dbReference>
<evidence type="ECO:0000313" key="6">
    <source>
        <dbReference type="Proteomes" id="UP000184388"/>
    </source>
</evidence>
<feature type="domain" description="Tyr recombinase" evidence="4">
    <location>
        <begin position="176"/>
        <end position="376"/>
    </location>
</feature>
<name>A0A9X8N0D8_9ACTN</name>
<dbReference type="PANTHER" id="PTHR30349:SF64">
    <property type="entry name" value="PROPHAGE INTEGRASE INTD-RELATED"/>
    <property type="match status" value="1"/>
</dbReference>
<organism evidence="5 6">
    <name type="scientific">Streptomyces yunnanensis</name>
    <dbReference type="NCBI Taxonomy" id="156453"/>
    <lineage>
        <taxon>Bacteria</taxon>
        <taxon>Bacillati</taxon>
        <taxon>Actinomycetota</taxon>
        <taxon>Actinomycetes</taxon>
        <taxon>Kitasatosporales</taxon>
        <taxon>Streptomycetaceae</taxon>
        <taxon>Streptomyces</taxon>
    </lineage>
</organism>
<keyword evidence="2" id="KW-0238">DNA-binding</keyword>
<evidence type="ECO:0000256" key="3">
    <source>
        <dbReference type="ARBA" id="ARBA00023172"/>
    </source>
</evidence>